<dbReference type="AlphaFoldDB" id="A0A0R3PDJ4"/>
<evidence type="ECO:0000313" key="1">
    <source>
        <dbReference type="EMBL" id="VDM53597.1"/>
    </source>
</evidence>
<accession>A0A0R3PDJ4</accession>
<protein>
    <submittedName>
        <fullName evidence="3">Reverse transcriptase domain-containing protein</fullName>
    </submittedName>
</protein>
<sequence length="82" mass="9240">MVVDPTLVVKRGNIDNLYSKTKAQLVNKLQEAEFPSDRDLDQQPPLSKDVKIRFNDEKCVVHETNDQATIDKADEAGPESEN</sequence>
<evidence type="ECO:0000313" key="3">
    <source>
        <dbReference type="WBParaSite" id="ACOC_0000201101-mRNA-1"/>
    </source>
</evidence>
<organism evidence="3">
    <name type="scientific">Angiostrongylus costaricensis</name>
    <name type="common">Nematode worm</name>
    <dbReference type="NCBI Taxonomy" id="334426"/>
    <lineage>
        <taxon>Eukaryota</taxon>
        <taxon>Metazoa</taxon>
        <taxon>Ecdysozoa</taxon>
        <taxon>Nematoda</taxon>
        <taxon>Chromadorea</taxon>
        <taxon>Rhabditida</taxon>
        <taxon>Rhabditina</taxon>
        <taxon>Rhabditomorpha</taxon>
        <taxon>Strongyloidea</taxon>
        <taxon>Metastrongylidae</taxon>
        <taxon>Angiostrongylus</taxon>
    </lineage>
</organism>
<dbReference type="OrthoDB" id="10593004at2759"/>
<reference evidence="3" key="1">
    <citation type="submission" date="2017-02" db="UniProtKB">
        <authorList>
            <consortium name="WormBaseParasite"/>
        </authorList>
    </citation>
    <scope>IDENTIFICATION</scope>
</reference>
<reference evidence="1 2" key="2">
    <citation type="submission" date="2018-11" db="EMBL/GenBank/DDBJ databases">
        <authorList>
            <consortium name="Pathogen Informatics"/>
        </authorList>
    </citation>
    <scope>NUCLEOTIDE SEQUENCE [LARGE SCALE GENOMIC DNA]</scope>
    <source>
        <strain evidence="1 2">Costa Rica</strain>
    </source>
</reference>
<evidence type="ECO:0000313" key="2">
    <source>
        <dbReference type="Proteomes" id="UP000267027"/>
    </source>
</evidence>
<keyword evidence="2" id="KW-1185">Reference proteome</keyword>
<dbReference type="Proteomes" id="UP000267027">
    <property type="component" value="Unassembled WGS sequence"/>
</dbReference>
<dbReference type="WBParaSite" id="ACOC_0000201101-mRNA-1">
    <property type="protein sequence ID" value="ACOC_0000201101-mRNA-1"/>
    <property type="gene ID" value="ACOC_0000201101"/>
</dbReference>
<gene>
    <name evidence="1" type="ORF">ACOC_LOCUS2012</name>
</gene>
<proteinExistence type="predicted"/>
<name>A0A0R3PDJ4_ANGCS</name>
<dbReference type="EMBL" id="UYYA01000350">
    <property type="protein sequence ID" value="VDM53597.1"/>
    <property type="molecule type" value="Genomic_DNA"/>
</dbReference>